<feature type="transmembrane region" description="Helical" evidence="9">
    <location>
        <begin position="39"/>
        <end position="59"/>
    </location>
</feature>
<keyword evidence="7 9" id="KW-0472">Membrane</keyword>
<evidence type="ECO:0000256" key="8">
    <source>
        <dbReference type="ARBA" id="ARBA00037998"/>
    </source>
</evidence>
<feature type="transmembrane region" description="Helical" evidence="9">
    <location>
        <begin position="206"/>
        <end position="227"/>
    </location>
</feature>
<proteinExistence type="inferred from homology"/>
<evidence type="ECO:0000256" key="9">
    <source>
        <dbReference type="SAM" id="Phobius"/>
    </source>
</evidence>
<dbReference type="PANTHER" id="PTHR11795:SF445">
    <property type="entry name" value="AMINO ACID ABC TRANSPORTER PERMEASE PROTEIN"/>
    <property type="match status" value="1"/>
</dbReference>
<dbReference type="RefSeq" id="WP_172109422.1">
    <property type="nucleotide sequence ID" value="NZ_JABFDN010000001.1"/>
</dbReference>
<feature type="transmembrane region" description="Helical" evidence="9">
    <location>
        <begin position="155"/>
        <end position="173"/>
    </location>
</feature>
<sequence>MDATLVIYALYLAAIYALMAIGISLVWSSIGMVNMAYGATFAVAGYAAYFAADAIAPAIRSWSTGVDGMVLLAVLTVMAGMIAGGLFGILVYLVAFLPIHDKPNFAIRSLIVTLAINLAAVQALLFAFGPQQKALPRIFGVGRFNLLGTSMRLDQAITIVTTIVLLALVLLWLRISRRGLEIRAVMQNSEGAALCGISTRWTALPVMMLTGSLAGLAAVLLSQSIFVNPSAGTTPLIKGLTIALLGGLGSVPGAVLGAILVGFLEAITGIIPFLGQRYVLVVQFAFIVLVLLIRPRGLGGLLDETRE</sequence>
<name>A0ABX2C7X9_9BRAD</name>
<feature type="transmembrane region" description="Helical" evidence="9">
    <location>
        <begin position="6"/>
        <end position="27"/>
    </location>
</feature>
<evidence type="ECO:0000256" key="1">
    <source>
        <dbReference type="ARBA" id="ARBA00004651"/>
    </source>
</evidence>
<protein>
    <submittedName>
        <fullName evidence="10">Branched-chain amino acid ABC transporter permease</fullName>
    </submittedName>
</protein>
<evidence type="ECO:0000256" key="3">
    <source>
        <dbReference type="ARBA" id="ARBA00022475"/>
    </source>
</evidence>
<evidence type="ECO:0000256" key="7">
    <source>
        <dbReference type="ARBA" id="ARBA00023136"/>
    </source>
</evidence>
<dbReference type="PANTHER" id="PTHR11795">
    <property type="entry name" value="BRANCHED-CHAIN AMINO ACID TRANSPORT SYSTEM PERMEASE PROTEIN LIVH"/>
    <property type="match status" value="1"/>
</dbReference>
<keyword evidence="11" id="KW-1185">Reference proteome</keyword>
<comment type="similarity">
    <text evidence="8">Belongs to the binding-protein-dependent transport system permease family. LivHM subfamily.</text>
</comment>
<keyword evidence="4 9" id="KW-0812">Transmembrane</keyword>
<dbReference type="EMBL" id="JABFDN010000001">
    <property type="protein sequence ID" value="NPU64367.1"/>
    <property type="molecule type" value="Genomic_DNA"/>
</dbReference>
<evidence type="ECO:0000256" key="4">
    <source>
        <dbReference type="ARBA" id="ARBA00022692"/>
    </source>
</evidence>
<feature type="transmembrane region" description="Helical" evidence="9">
    <location>
        <begin position="239"/>
        <end position="264"/>
    </location>
</feature>
<organism evidence="10 11">
    <name type="scientific">Bradyrhizobium aeschynomenes</name>
    <dbReference type="NCBI Taxonomy" id="2734909"/>
    <lineage>
        <taxon>Bacteria</taxon>
        <taxon>Pseudomonadati</taxon>
        <taxon>Pseudomonadota</taxon>
        <taxon>Alphaproteobacteria</taxon>
        <taxon>Hyphomicrobiales</taxon>
        <taxon>Nitrobacteraceae</taxon>
        <taxon>Bradyrhizobium</taxon>
    </lineage>
</organism>
<dbReference type="InterPro" id="IPR052157">
    <property type="entry name" value="BCAA_transport_permease"/>
</dbReference>
<evidence type="ECO:0000256" key="5">
    <source>
        <dbReference type="ARBA" id="ARBA00022970"/>
    </source>
</evidence>
<evidence type="ECO:0000256" key="6">
    <source>
        <dbReference type="ARBA" id="ARBA00022989"/>
    </source>
</evidence>
<evidence type="ECO:0000256" key="2">
    <source>
        <dbReference type="ARBA" id="ARBA00022448"/>
    </source>
</evidence>
<comment type="subcellular location">
    <subcellularLocation>
        <location evidence="1">Cell membrane</location>
        <topology evidence="1">Multi-pass membrane protein</topology>
    </subcellularLocation>
</comment>
<feature type="transmembrane region" description="Helical" evidence="9">
    <location>
        <begin position="276"/>
        <end position="293"/>
    </location>
</feature>
<comment type="caution">
    <text evidence="10">The sequence shown here is derived from an EMBL/GenBank/DDBJ whole genome shotgun (WGS) entry which is preliminary data.</text>
</comment>
<feature type="transmembrane region" description="Helical" evidence="9">
    <location>
        <begin position="71"/>
        <end position="97"/>
    </location>
</feature>
<accession>A0ABX2C7X9</accession>
<keyword evidence="5" id="KW-0029">Amino-acid transport</keyword>
<dbReference type="Proteomes" id="UP000886476">
    <property type="component" value="Unassembled WGS sequence"/>
</dbReference>
<evidence type="ECO:0000313" key="10">
    <source>
        <dbReference type="EMBL" id="NPU64367.1"/>
    </source>
</evidence>
<dbReference type="Pfam" id="PF02653">
    <property type="entry name" value="BPD_transp_2"/>
    <property type="match status" value="1"/>
</dbReference>
<reference evidence="10" key="1">
    <citation type="submission" date="2020-05" db="EMBL/GenBank/DDBJ databases">
        <title>Nod-independent and nitrogen-fixing Bradyrhizobium aeschynomene sp. nov. isolated from nodules of Aeschynomene indica.</title>
        <authorList>
            <person name="Zhang Z."/>
        </authorList>
    </citation>
    <scope>NUCLEOTIDE SEQUENCE</scope>
    <source>
        <strain evidence="10">83012</strain>
    </source>
</reference>
<keyword evidence="6 9" id="KW-1133">Transmembrane helix</keyword>
<dbReference type="CDD" id="cd06582">
    <property type="entry name" value="TM_PBP1_LivH_like"/>
    <property type="match status" value="1"/>
</dbReference>
<evidence type="ECO:0000313" key="11">
    <source>
        <dbReference type="Proteomes" id="UP000886476"/>
    </source>
</evidence>
<gene>
    <name evidence="10" type="ORF">HL667_05090</name>
</gene>
<keyword evidence="2" id="KW-0813">Transport</keyword>
<keyword evidence="3" id="KW-1003">Cell membrane</keyword>
<dbReference type="InterPro" id="IPR001851">
    <property type="entry name" value="ABC_transp_permease"/>
</dbReference>
<feature type="transmembrane region" description="Helical" evidence="9">
    <location>
        <begin position="109"/>
        <end position="129"/>
    </location>
</feature>